<feature type="transmembrane region" description="Helical" evidence="1">
    <location>
        <begin position="53"/>
        <end position="74"/>
    </location>
</feature>
<proteinExistence type="predicted"/>
<dbReference type="AlphaFoldDB" id="A0A0F9GF37"/>
<name>A0A0F9GF37_9ZZZZ</name>
<reference evidence="3" key="1">
    <citation type="journal article" date="2015" name="Nature">
        <title>Complex archaea that bridge the gap between prokaryotes and eukaryotes.</title>
        <authorList>
            <person name="Spang A."/>
            <person name="Saw J.H."/>
            <person name="Jorgensen S.L."/>
            <person name="Zaremba-Niedzwiedzka K."/>
            <person name="Martijn J."/>
            <person name="Lind A.E."/>
            <person name="van Eijk R."/>
            <person name="Schleper C."/>
            <person name="Guy L."/>
            <person name="Ettema T.J."/>
        </authorList>
    </citation>
    <scope>NUCLEOTIDE SEQUENCE</scope>
</reference>
<feature type="transmembrane region" description="Helical" evidence="1">
    <location>
        <begin position="12"/>
        <end position="33"/>
    </location>
</feature>
<evidence type="ECO:0000256" key="1">
    <source>
        <dbReference type="SAM" id="Phobius"/>
    </source>
</evidence>
<evidence type="ECO:0000313" key="3">
    <source>
        <dbReference type="EMBL" id="KKL97454.1"/>
    </source>
</evidence>
<comment type="caution">
    <text evidence="3">The sequence shown here is derived from an EMBL/GenBank/DDBJ whole genome shotgun (WGS) entry which is preliminary data.</text>
</comment>
<feature type="transmembrane region" description="Helical" evidence="1">
    <location>
        <begin position="243"/>
        <end position="263"/>
    </location>
</feature>
<keyword evidence="1" id="KW-0472">Membrane</keyword>
<sequence length="270" mass="28760">MDDKIKKVAYAGYAAKGAVYAITGILAFMTAFGMGGEKAGKLQVIEFLEKQPFGKVILAVLGTGLICYAIWRFIQSVQNPEHIDDDTKGTVKRISFFVSGLIYLGLGIFAIVDIFRNPSSGSGSGSGSGGGSTSNSLLSGDTGKYIFIAVGLALAGKAIYQFIKAYKGDFLKKFKIESLTEGPKRKFIKNMGYAGLIARGIVTGIVAYFFLTAGFGIGGTGSEDMKGTSEAFSFIQQNSSGPWLLGAVAAGLVCYGIYMFTLARYRKFDD</sequence>
<protein>
    <recommendedName>
        <fullName evidence="2">DUF1206 domain-containing protein</fullName>
    </recommendedName>
</protein>
<dbReference type="EMBL" id="LAZR01018165">
    <property type="protein sequence ID" value="KKL97454.1"/>
    <property type="molecule type" value="Genomic_DNA"/>
</dbReference>
<feature type="domain" description="DUF1206" evidence="2">
    <location>
        <begin position="194"/>
        <end position="266"/>
    </location>
</feature>
<feature type="domain" description="DUF1206" evidence="2">
    <location>
        <begin position="11"/>
        <end position="77"/>
    </location>
</feature>
<feature type="transmembrane region" description="Helical" evidence="1">
    <location>
        <begin position="193"/>
        <end position="217"/>
    </location>
</feature>
<dbReference type="Pfam" id="PF06724">
    <property type="entry name" value="DUF1206"/>
    <property type="match status" value="3"/>
</dbReference>
<organism evidence="3">
    <name type="scientific">marine sediment metagenome</name>
    <dbReference type="NCBI Taxonomy" id="412755"/>
    <lineage>
        <taxon>unclassified sequences</taxon>
        <taxon>metagenomes</taxon>
        <taxon>ecological metagenomes</taxon>
    </lineage>
</organism>
<keyword evidence="1" id="KW-0812">Transmembrane</keyword>
<feature type="transmembrane region" description="Helical" evidence="1">
    <location>
        <begin position="145"/>
        <end position="163"/>
    </location>
</feature>
<feature type="transmembrane region" description="Helical" evidence="1">
    <location>
        <begin position="94"/>
        <end position="115"/>
    </location>
</feature>
<keyword evidence="1" id="KW-1133">Transmembrane helix</keyword>
<dbReference type="InterPro" id="IPR009597">
    <property type="entry name" value="DUF1206"/>
</dbReference>
<evidence type="ECO:0000259" key="2">
    <source>
        <dbReference type="Pfam" id="PF06724"/>
    </source>
</evidence>
<accession>A0A0F9GF37</accession>
<feature type="domain" description="DUF1206" evidence="2">
    <location>
        <begin position="95"/>
        <end position="167"/>
    </location>
</feature>
<gene>
    <name evidence="3" type="ORF">LCGC14_1834350</name>
</gene>